<dbReference type="OrthoDB" id="992776at2759"/>
<feature type="domain" description="UspA" evidence="2">
    <location>
        <begin position="413"/>
        <end position="559"/>
    </location>
</feature>
<dbReference type="PRINTS" id="PR01438">
    <property type="entry name" value="UNVRSLSTRESS"/>
</dbReference>
<feature type="compositionally biased region" description="Acidic residues" evidence="1">
    <location>
        <begin position="287"/>
        <end position="298"/>
    </location>
</feature>
<evidence type="ECO:0000259" key="2">
    <source>
        <dbReference type="Pfam" id="PF00582"/>
    </source>
</evidence>
<evidence type="ECO:0000313" key="4">
    <source>
        <dbReference type="Proteomes" id="UP000054845"/>
    </source>
</evidence>
<protein>
    <recommendedName>
        <fullName evidence="2">UspA domain-containing protein</fullName>
    </recommendedName>
</protein>
<keyword evidence="4" id="KW-1185">Reference proteome</keyword>
<organism evidence="3 4">
    <name type="scientific">Ceraceosorus bombacis</name>
    <dbReference type="NCBI Taxonomy" id="401625"/>
    <lineage>
        <taxon>Eukaryota</taxon>
        <taxon>Fungi</taxon>
        <taxon>Dikarya</taxon>
        <taxon>Basidiomycota</taxon>
        <taxon>Ustilaginomycotina</taxon>
        <taxon>Exobasidiomycetes</taxon>
        <taxon>Ceraceosorales</taxon>
        <taxon>Ceraceosoraceae</taxon>
        <taxon>Ceraceosorus</taxon>
    </lineage>
</organism>
<dbReference type="STRING" id="401625.A0A0P1BQX1"/>
<dbReference type="PANTHER" id="PTHR46100">
    <property type="entry name" value="IMP2'P"/>
    <property type="match status" value="1"/>
</dbReference>
<feature type="compositionally biased region" description="Basic and acidic residues" evidence="1">
    <location>
        <begin position="611"/>
        <end position="646"/>
    </location>
</feature>
<dbReference type="AlphaFoldDB" id="A0A0P1BQX1"/>
<dbReference type="Pfam" id="PF00582">
    <property type="entry name" value="Usp"/>
    <property type="match status" value="1"/>
</dbReference>
<evidence type="ECO:0000313" key="3">
    <source>
        <dbReference type="EMBL" id="CEH18761.1"/>
    </source>
</evidence>
<dbReference type="InterPro" id="IPR006016">
    <property type="entry name" value="UspA"/>
</dbReference>
<feature type="region of interest" description="Disordered" evidence="1">
    <location>
        <begin position="589"/>
        <end position="751"/>
    </location>
</feature>
<feature type="region of interest" description="Disordered" evidence="1">
    <location>
        <begin position="107"/>
        <end position="298"/>
    </location>
</feature>
<feature type="compositionally biased region" description="Basic and acidic residues" evidence="1">
    <location>
        <begin position="267"/>
        <end position="286"/>
    </location>
</feature>
<feature type="compositionally biased region" description="Acidic residues" evidence="1">
    <location>
        <begin position="742"/>
        <end position="751"/>
    </location>
</feature>
<dbReference type="Proteomes" id="UP000054845">
    <property type="component" value="Unassembled WGS sequence"/>
</dbReference>
<dbReference type="InterPro" id="IPR006015">
    <property type="entry name" value="Universal_stress_UspA"/>
</dbReference>
<dbReference type="Gene3D" id="3.40.50.620">
    <property type="entry name" value="HUPs"/>
    <property type="match status" value="1"/>
</dbReference>
<feature type="compositionally biased region" description="Acidic residues" evidence="1">
    <location>
        <begin position="238"/>
        <end position="248"/>
    </location>
</feature>
<feature type="compositionally biased region" description="Low complexity" evidence="1">
    <location>
        <begin position="57"/>
        <end position="72"/>
    </location>
</feature>
<dbReference type="EMBL" id="CCYA01000276">
    <property type="protein sequence ID" value="CEH18761.1"/>
    <property type="molecule type" value="Genomic_DNA"/>
</dbReference>
<evidence type="ECO:0000256" key="1">
    <source>
        <dbReference type="SAM" id="MobiDB-lite"/>
    </source>
</evidence>
<dbReference type="PANTHER" id="PTHR46100:SF4">
    <property type="entry name" value="USPA DOMAIN-CONTAINING PROTEIN"/>
    <property type="match status" value="1"/>
</dbReference>
<sequence>MPVDDSLSEQGSSVDSTVAGPKAAAASIDRLQKSPAATALDTPSKDKVTSDTAAAVGSPSKSADSASIRSSGSGTGSFTQQLLGKSHSHSHSTSSLAGAVLPAIAIAGAPSSGPHMPWHIGALAEDGQSGKPGRKRDKLKATARSLSPFRHHSHKRSNSGSGIGALALPGTSRSRSKGSGGDKSNTLGVPAGDVDPESGDESRGEETDAEGDNDSVTSGSSRKGRGLTPRNNAFSADSDAEAEDDEWENVTRPEGSSTESALAPSEPHTDGADAEPKSDAEQSRDETTDDDEDEDDYIDFDDETIDNTLHNAGCIGLHDAWKHDEEHEHRSDLIGAREVDNAVHEDDEHLAAAPNVVLGEAQRPPKPKRQGSKVLDGEHALTASRPVFERNRCTITLVHGEYEEAARQNKRPKRYVVASDGSDEASYAIEWCIGTVLRDGDETLVCSVMETDAKLDASNPAHEDKSARQENQKLRQSMAVILARQATAVLQRTRLGVKVSCQAIHARNSRHMICDLLDYYSPTMCIVGSRGLGSLKGILLGSTSHYLVQKSPVPVMVARKRLRLPALPRVKNDVVLSVRERHMRLDQAAIEKDSNVAEENPDHPSSTGQDHTSKGDDIQDSNRSDGLDDANSEHTKKSDLNERVVQEDEDATSLAHLEGPMADKAGKAPQSGTESAVALDRAERRHNEDQPLKSSNASEDTSSSVVSEDLSKPDPAVQKAKSPEELAQAEVDRANSRTAETIVEEPEVSDA</sequence>
<reference evidence="3 4" key="1">
    <citation type="submission" date="2014-09" db="EMBL/GenBank/DDBJ databases">
        <authorList>
            <person name="Magalhaes I.L.F."/>
            <person name="Oliveira U."/>
            <person name="Santos F.R."/>
            <person name="Vidigal T.H.D.A."/>
            <person name="Brescovit A.D."/>
            <person name="Santos A.J."/>
        </authorList>
    </citation>
    <scope>NUCLEOTIDE SEQUENCE [LARGE SCALE GENOMIC DNA]</scope>
</reference>
<accession>A0A0P1BQX1</accession>
<dbReference type="SUPFAM" id="SSF52402">
    <property type="entry name" value="Adenine nucleotide alpha hydrolases-like"/>
    <property type="match status" value="1"/>
</dbReference>
<feature type="region of interest" description="Disordered" evidence="1">
    <location>
        <begin position="1"/>
        <end position="95"/>
    </location>
</feature>
<dbReference type="CDD" id="cd23659">
    <property type="entry name" value="USP_At3g01520-like"/>
    <property type="match status" value="1"/>
</dbReference>
<name>A0A0P1BQX1_9BASI</name>
<feature type="compositionally biased region" description="Low complexity" evidence="1">
    <location>
        <begin position="694"/>
        <end position="708"/>
    </location>
</feature>
<proteinExistence type="predicted"/>
<feature type="compositionally biased region" description="Basic and acidic residues" evidence="1">
    <location>
        <begin position="680"/>
        <end position="691"/>
    </location>
</feature>
<dbReference type="InterPro" id="IPR014729">
    <property type="entry name" value="Rossmann-like_a/b/a_fold"/>
</dbReference>